<dbReference type="EMBL" id="KE651168">
    <property type="protein sequence ID" value="EEB06412.1"/>
    <property type="molecule type" value="Genomic_DNA"/>
</dbReference>
<keyword evidence="5" id="KW-0539">Nucleus</keyword>
<gene>
    <name evidence="7" type="primary">nop16</name>
    <name evidence="6" type="ORF">SJAG_01454</name>
</gene>
<evidence type="ECO:0000313" key="7">
    <source>
        <dbReference type="JaponicusDB" id="SJAG_01454"/>
    </source>
</evidence>
<dbReference type="GeneID" id="7051411"/>
<reference evidence="6 8" key="1">
    <citation type="journal article" date="2011" name="Science">
        <title>Comparative functional genomics of the fission yeasts.</title>
        <authorList>
            <person name="Rhind N."/>
            <person name="Chen Z."/>
            <person name="Yassour M."/>
            <person name="Thompson D.A."/>
            <person name="Haas B.J."/>
            <person name="Habib N."/>
            <person name="Wapinski I."/>
            <person name="Roy S."/>
            <person name="Lin M.F."/>
            <person name="Heiman D.I."/>
            <person name="Young S.K."/>
            <person name="Furuya K."/>
            <person name="Guo Y."/>
            <person name="Pidoux A."/>
            <person name="Chen H.M."/>
            <person name="Robbertse B."/>
            <person name="Goldberg J.M."/>
            <person name="Aoki K."/>
            <person name="Bayne E.H."/>
            <person name="Berlin A.M."/>
            <person name="Desjardins C.A."/>
            <person name="Dobbs E."/>
            <person name="Dukaj L."/>
            <person name="Fan L."/>
            <person name="FitzGerald M.G."/>
            <person name="French C."/>
            <person name="Gujja S."/>
            <person name="Hansen K."/>
            <person name="Keifenheim D."/>
            <person name="Levin J.Z."/>
            <person name="Mosher R.A."/>
            <person name="Mueller C.A."/>
            <person name="Pfiffner J."/>
            <person name="Priest M."/>
            <person name="Russ C."/>
            <person name="Smialowska A."/>
            <person name="Swoboda P."/>
            <person name="Sykes S.M."/>
            <person name="Vaughn M."/>
            <person name="Vengrova S."/>
            <person name="Yoder R."/>
            <person name="Zeng Q."/>
            <person name="Allshire R."/>
            <person name="Baulcombe D."/>
            <person name="Birren B.W."/>
            <person name="Brown W."/>
            <person name="Ekwall K."/>
            <person name="Kellis M."/>
            <person name="Leatherwood J."/>
            <person name="Levin H."/>
            <person name="Margalit H."/>
            <person name="Martienssen R."/>
            <person name="Nieduszynski C.A."/>
            <person name="Spatafora J.W."/>
            <person name="Friedman N."/>
            <person name="Dalgaard J.Z."/>
            <person name="Baumann P."/>
            <person name="Niki H."/>
            <person name="Regev A."/>
            <person name="Nusbaum C."/>
        </authorList>
    </citation>
    <scope>NUCLEOTIDE SEQUENCE [LARGE SCALE GENOMIC DNA]</scope>
    <source>
        <strain evidence="8">yFS275 / FY16936</strain>
    </source>
</reference>
<dbReference type="JaponicusDB" id="SJAG_01454">
    <property type="gene designation" value="nop16"/>
</dbReference>
<organism evidence="6 8">
    <name type="scientific">Schizosaccharomyces japonicus (strain yFS275 / FY16936)</name>
    <name type="common">Fission yeast</name>
    <dbReference type="NCBI Taxonomy" id="402676"/>
    <lineage>
        <taxon>Eukaryota</taxon>
        <taxon>Fungi</taxon>
        <taxon>Dikarya</taxon>
        <taxon>Ascomycota</taxon>
        <taxon>Taphrinomycotina</taxon>
        <taxon>Schizosaccharomycetes</taxon>
        <taxon>Schizosaccharomycetales</taxon>
        <taxon>Schizosaccharomycetaceae</taxon>
        <taxon>Schizosaccharomyces</taxon>
    </lineage>
</organism>
<dbReference type="eggNOG" id="KOG4771">
    <property type="taxonomic scope" value="Eukaryota"/>
</dbReference>
<sequence>MANPRQRRKQRSGHARLTRRTANRVKKPKTFGNHFISEAWDKNLTLKQNYQKMGLIVTPNHATGGTEKLYPTPKRDENYEPTAEELEEVKKNLLPGQALIRRNDDGEIIEVVYGKEKTLDDVLDAPIDQAPAKTDLVAKLEREAAERAKPRQKNPLSKYEREYVNRLIAKYGTDDESFEKMARDTKLNPRLHSSAHLKALFKRLDL</sequence>
<comment type="similarity">
    <text evidence="3">Belongs to the NOP16 family.</text>
</comment>
<dbReference type="Proteomes" id="UP000001744">
    <property type="component" value="Unassembled WGS sequence"/>
</dbReference>
<proteinExistence type="inferred from homology"/>
<dbReference type="GO" id="GO:0030684">
    <property type="term" value="C:preribosome"/>
    <property type="evidence" value="ECO:0007669"/>
    <property type="project" value="EnsemblFungi"/>
</dbReference>
<evidence type="ECO:0000256" key="2">
    <source>
        <dbReference type="ARBA" id="ARBA00004604"/>
    </source>
</evidence>
<comment type="function">
    <text evidence="1">Involved in the biogenesis of the 60S ribosomal subunit.</text>
</comment>
<name>B6JXZ4_SCHJY</name>
<evidence type="ECO:0000313" key="6">
    <source>
        <dbReference type="EMBL" id="EEB06412.1"/>
    </source>
</evidence>
<keyword evidence="8" id="KW-1185">Reference proteome</keyword>
<dbReference type="PANTHER" id="PTHR13243">
    <property type="entry name" value="HSPC111 PROTEIN-RELATED"/>
    <property type="match status" value="1"/>
</dbReference>
<dbReference type="GO" id="GO:0042273">
    <property type="term" value="P:ribosomal large subunit biogenesis"/>
    <property type="evidence" value="ECO:0000318"/>
    <property type="project" value="GO_Central"/>
</dbReference>
<evidence type="ECO:0000256" key="1">
    <source>
        <dbReference type="ARBA" id="ARBA00002889"/>
    </source>
</evidence>
<dbReference type="OrthoDB" id="285729at2759"/>
<dbReference type="GO" id="GO:0005730">
    <property type="term" value="C:nucleolus"/>
    <property type="evidence" value="ECO:0000318"/>
    <property type="project" value="GO_Central"/>
</dbReference>
<dbReference type="STRING" id="402676.B6JXZ4"/>
<comment type="subcellular location">
    <subcellularLocation>
        <location evidence="2">Nucleus</location>
        <location evidence="2">Nucleolus</location>
    </subcellularLocation>
</comment>
<dbReference type="Pfam" id="PF09420">
    <property type="entry name" value="Nop16"/>
    <property type="match status" value="1"/>
</dbReference>
<evidence type="ECO:0000256" key="4">
    <source>
        <dbReference type="ARBA" id="ARBA00015522"/>
    </source>
</evidence>
<evidence type="ECO:0000256" key="5">
    <source>
        <dbReference type="ARBA" id="ARBA00023242"/>
    </source>
</evidence>
<evidence type="ECO:0000256" key="3">
    <source>
        <dbReference type="ARBA" id="ARBA00008479"/>
    </source>
</evidence>
<dbReference type="PANTHER" id="PTHR13243:SF1">
    <property type="entry name" value="NUCLEOLAR PROTEIN 16"/>
    <property type="match status" value="1"/>
</dbReference>
<dbReference type="HOGENOM" id="CLU_078857_0_0_1"/>
<dbReference type="VEuPathDB" id="FungiDB:SJAG_01454"/>
<dbReference type="InterPro" id="IPR019002">
    <property type="entry name" value="Ribosome_biogenesis_Nop16"/>
</dbReference>
<dbReference type="AlphaFoldDB" id="B6JXZ4"/>
<accession>B6JXZ4</accession>
<dbReference type="OMA" id="MQQTEAD"/>
<dbReference type="RefSeq" id="XP_002172705.1">
    <property type="nucleotide sequence ID" value="XM_002172669.2"/>
</dbReference>
<protein>
    <recommendedName>
        <fullName evidence="4">Nucleolar protein 16</fullName>
    </recommendedName>
</protein>
<evidence type="ECO:0000313" key="8">
    <source>
        <dbReference type="Proteomes" id="UP000001744"/>
    </source>
</evidence>